<comment type="caution">
    <text evidence="1">The sequence shown here is derived from an EMBL/GenBank/DDBJ whole genome shotgun (WGS) entry which is preliminary data.</text>
</comment>
<dbReference type="EMBL" id="BRXZ01002195">
    <property type="protein sequence ID" value="GMH56635.1"/>
    <property type="molecule type" value="Genomic_DNA"/>
</dbReference>
<sequence length="425" mass="47609">MDTLEVMYYDKEGFSDTFLTLVKNILSSTDNIDYYDAAANTDCTFYEENIQKVEAFNLNVGKLQRIATDPVATEWEGRSDKPHYLTNRQGCSCIGALYVLWVWIYDRSNNLTPAQAVEKGIAMFDPSIAPGTVFKVTDIYWDQVTRADGNPQRNSKGKLTSIVEKLEEAGLPCVVGKTIGLGPNFVWSDGNFEGGVVGIVLSNSSSEENTDIATAMYGIMFKPGYNKIVVTSFSRGHCRNMVKVDEGRAELAINCIREAYDAGEGVKGWERISKGDLLSKFTNVWRMAYLLKLHGFILRCRCGDPGREFHYLDRANNPQSIHNLVNTGKYTDDPRFDCNDVADTHFDNFLRPFGLVALAMAFDIDDSSATTAVGYGKDKFKAACALLKPSENRWRSLKYLAKRILRLEDRANRIADVLSVKVTEE</sequence>
<organism evidence="1 2">
    <name type="scientific">Triparma retinervis</name>
    <dbReference type="NCBI Taxonomy" id="2557542"/>
    <lineage>
        <taxon>Eukaryota</taxon>
        <taxon>Sar</taxon>
        <taxon>Stramenopiles</taxon>
        <taxon>Ochrophyta</taxon>
        <taxon>Bolidophyceae</taxon>
        <taxon>Parmales</taxon>
        <taxon>Triparmaceae</taxon>
        <taxon>Triparma</taxon>
    </lineage>
</organism>
<reference evidence="1" key="1">
    <citation type="submission" date="2022-07" db="EMBL/GenBank/DDBJ databases">
        <title>Genome analysis of Parmales, a sister group of diatoms, reveals the evolutionary specialization of diatoms from phago-mixotrophs to photoautotrophs.</title>
        <authorList>
            <person name="Ban H."/>
            <person name="Sato S."/>
            <person name="Yoshikawa S."/>
            <person name="Kazumasa Y."/>
            <person name="Nakamura Y."/>
            <person name="Ichinomiya M."/>
            <person name="Saitoh K."/>
            <person name="Sato N."/>
            <person name="Blanc-Mathieu R."/>
            <person name="Endo H."/>
            <person name="Kuwata A."/>
            <person name="Ogata H."/>
        </authorList>
    </citation>
    <scope>NUCLEOTIDE SEQUENCE</scope>
</reference>
<evidence type="ECO:0000313" key="2">
    <source>
        <dbReference type="Proteomes" id="UP001165082"/>
    </source>
</evidence>
<dbReference type="AlphaFoldDB" id="A0A9W6ZVF1"/>
<proteinExistence type="predicted"/>
<protein>
    <submittedName>
        <fullName evidence="1">Uncharacterized protein</fullName>
    </submittedName>
</protein>
<name>A0A9W6ZVF1_9STRA</name>
<evidence type="ECO:0000313" key="1">
    <source>
        <dbReference type="EMBL" id="GMH56635.1"/>
    </source>
</evidence>
<dbReference type="OrthoDB" id="10355642at2759"/>
<gene>
    <name evidence="1" type="ORF">TrRE_jg12894</name>
</gene>
<keyword evidence="2" id="KW-1185">Reference proteome</keyword>
<accession>A0A9W6ZVF1</accession>
<dbReference type="Proteomes" id="UP001165082">
    <property type="component" value="Unassembled WGS sequence"/>
</dbReference>